<organism evidence="2 3">
    <name type="scientific">Verticillium longisporum</name>
    <name type="common">Verticillium dahliae var. longisporum</name>
    <dbReference type="NCBI Taxonomy" id="100787"/>
    <lineage>
        <taxon>Eukaryota</taxon>
        <taxon>Fungi</taxon>
        <taxon>Dikarya</taxon>
        <taxon>Ascomycota</taxon>
        <taxon>Pezizomycotina</taxon>
        <taxon>Sordariomycetes</taxon>
        <taxon>Hypocreomycetidae</taxon>
        <taxon>Glomerellales</taxon>
        <taxon>Plectosphaerellaceae</taxon>
        <taxon>Verticillium</taxon>
    </lineage>
</organism>
<evidence type="ECO:0000313" key="2">
    <source>
        <dbReference type="EMBL" id="CRK22998.1"/>
    </source>
</evidence>
<reference evidence="2 3" key="1">
    <citation type="submission" date="2015-05" db="EMBL/GenBank/DDBJ databases">
        <authorList>
            <person name="Wang D.B."/>
            <person name="Wang M."/>
        </authorList>
    </citation>
    <scope>NUCLEOTIDE SEQUENCE [LARGE SCALE GENOMIC DNA]</scope>
    <source>
        <strain evidence="2">VL1</strain>
    </source>
</reference>
<feature type="compositionally biased region" description="Low complexity" evidence="1">
    <location>
        <begin position="82"/>
        <end position="99"/>
    </location>
</feature>
<evidence type="ECO:0000256" key="1">
    <source>
        <dbReference type="SAM" id="MobiDB-lite"/>
    </source>
</evidence>
<proteinExistence type="predicted"/>
<name>A0A0G4LLY3_VERLO</name>
<evidence type="ECO:0000313" key="3">
    <source>
        <dbReference type="Proteomes" id="UP000044602"/>
    </source>
</evidence>
<dbReference type="EMBL" id="CVQH01015002">
    <property type="protein sequence ID" value="CRK22998.1"/>
    <property type="molecule type" value="Genomic_DNA"/>
</dbReference>
<feature type="region of interest" description="Disordered" evidence="1">
    <location>
        <begin position="1"/>
        <end position="55"/>
    </location>
</feature>
<dbReference type="STRING" id="100787.A0A0G4LLY3"/>
<gene>
    <name evidence="2" type="ORF">BN1708_013576</name>
</gene>
<keyword evidence="3" id="KW-1185">Reference proteome</keyword>
<protein>
    <submittedName>
        <fullName evidence="2">Uncharacterized protein</fullName>
    </submittedName>
</protein>
<feature type="region of interest" description="Disordered" evidence="1">
    <location>
        <begin position="74"/>
        <end position="111"/>
    </location>
</feature>
<accession>A0A0G4LLY3</accession>
<dbReference type="AlphaFoldDB" id="A0A0G4LLY3"/>
<sequence>MASANRHNGQAAAVQDPSWNNQTAPAPQAWNAQALLAPRSKQAVPSPAHGYPQRSYPMANQFAGAQHNGGMVFEFTGPSDMSNDSLPSSVPSTSSTPATDGRSTPNGQVQGLGGMIERMNGVQDRAYAPAIKRRKVDTPEADAEVTGKKGMTSGGSGVLGAYVKEKREEAQQNGTARPTHTVDLTLVDDDDVKVIDHPDNEEVCYGMLQGKVLCSIVPSAKPGAKSLFGDNWFPPAKPVLLRP</sequence>
<dbReference type="Proteomes" id="UP000044602">
    <property type="component" value="Unassembled WGS sequence"/>
</dbReference>